<accession>A0A379M6C2</accession>
<dbReference type="Proteomes" id="UP000254569">
    <property type="component" value="Unassembled WGS sequence"/>
</dbReference>
<dbReference type="InterPro" id="IPR029063">
    <property type="entry name" value="SAM-dependent_MTases_sf"/>
</dbReference>
<protein>
    <submittedName>
        <fullName evidence="4">Methyltransferase</fullName>
    </submittedName>
</protein>
<evidence type="ECO:0000313" key="5">
    <source>
        <dbReference type="Proteomes" id="UP000254569"/>
    </source>
</evidence>
<keyword evidence="1 4" id="KW-0489">Methyltransferase</keyword>
<proteinExistence type="predicted"/>
<dbReference type="EMBL" id="UGVI01000001">
    <property type="protein sequence ID" value="SUE17078.1"/>
    <property type="molecule type" value="Genomic_DNA"/>
</dbReference>
<evidence type="ECO:0000256" key="1">
    <source>
        <dbReference type="ARBA" id="ARBA00022603"/>
    </source>
</evidence>
<organism evidence="4 5">
    <name type="scientific">Rhodococcus gordoniae</name>
    <dbReference type="NCBI Taxonomy" id="223392"/>
    <lineage>
        <taxon>Bacteria</taxon>
        <taxon>Bacillati</taxon>
        <taxon>Actinomycetota</taxon>
        <taxon>Actinomycetes</taxon>
        <taxon>Mycobacteriales</taxon>
        <taxon>Nocardiaceae</taxon>
        <taxon>Rhodococcus</taxon>
    </lineage>
</organism>
<evidence type="ECO:0000256" key="2">
    <source>
        <dbReference type="ARBA" id="ARBA00022679"/>
    </source>
</evidence>
<dbReference type="SUPFAM" id="SSF53335">
    <property type="entry name" value="S-adenosyl-L-methionine-dependent methyltransferases"/>
    <property type="match status" value="1"/>
</dbReference>
<dbReference type="CDD" id="cd02440">
    <property type="entry name" value="AdoMet_MTases"/>
    <property type="match status" value="1"/>
</dbReference>
<evidence type="ECO:0000259" key="3">
    <source>
        <dbReference type="Pfam" id="PF13649"/>
    </source>
</evidence>
<keyword evidence="5" id="KW-1185">Reference proteome</keyword>
<dbReference type="Gene3D" id="3.40.50.150">
    <property type="entry name" value="Vaccinia Virus protein VP39"/>
    <property type="match status" value="1"/>
</dbReference>
<reference evidence="4 5" key="1">
    <citation type="submission" date="2018-06" db="EMBL/GenBank/DDBJ databases">
        <authorList>
            <consortium name="Pathogen Informatics"/>
            <person name="Doyle S."/>
        </authorList>
    </citation>
    <scope>NUCLEOTIDE SEQUENCE [LARGE SCALE GENOMIC DNA]</scope>
    <source>
        <strain evidence="4 5">NCTC13296</strain>
    </source>
</reference>
<sequence length="264" mass="29494">MAEVLDLDAEMHRPYFESLLDRVAGQLAREPRVIVDIGAGTGTGTLALARRFRHAQLVALDRSAGMLGRIRKTAEHNGFDDRIRTVEVDLDAGLPAVGAIDLGWAALSLHHIEDPDAILRQLFDSMESAGVVVITEMESQPRFLPDDIGISAPGLEARCHEAVASRGWNRWPDWSENLRRAGFEMIEMRRDELDVDVDATVRRYAHAVLSRMRTALEHVLSPDDLDTLDQLTGHGPDSVLHRTDLVVRTSRTVWIARATKEKNR</sequence>
<dbReference type="PANTHER" id="PTHR43861">
    <property type="entry name" value="TRANS-ACONITATE 2-METHYLTRANSFERASE-RELATED"/>
    <property type="match status" value="1"/>
</dbReference>
<dbReference type="InterPro" id="IPR041698">
    <property type="entry name" value="Methyltransf_25"/>
</dbReference>
<keyword evidence="2 4" id="KW-0808">Transferase</keyword>
<dbReference type="GO" id="GO:0008168">
    <property type="term" value="F:methyltransferase activity"/>
    <property type="evidence" value="ECO:0007669"/>
    <property type="project" value="UniProtKB-KW"/>
</dbReference>
<dbReference type="PANTHER" id="PTHR43861:SF1">
    <property type="entry name" value="TRANS-ACONITATE 2-METHYLTRANSFERASE"/>
    <property type="match status" value="1"/>
</dbReference>
<feature type="domain" description="Methyltransferase" evidence="3">
    <location>
        <begin position="34"/>
        <end position="128"/>
    </location>
</feature>
<dbReference type="Pfam" id="PF13649">
    <property type="entry name" value="Methyltransf_25"/>
    <property type="match status" value="1"/>
</dbReference>
<name>A0A379M6C2_9NOCA</name>
<dbReference type="GO" id="GO:0032259">
    <property type="term" value="P:methylation"/>
    <property type="evidence" value="ECO:0007669"/>
    <property type="project" value="UniProtKB-KW"/>
</dbReference>
<gene>
    <name evidence="4" type="ORF">NCTC13296_03977</name>
</gene>
<dbReference type="AlphaFoldDB" id="A0A379M6C2"/>
<evidence type="ECO:0000313" key="4">
    <source>
        <dbReference type="EMBL" id="SUE17078.1"/>
    </source>
</evidence>